<sequence>MLLSDWYHENVYAQAAGLDGKDKHWEWVGEPEGHVKRDINHVTLSLPATPYLGAYFYGIEDIAFDSSAESQDSYDRDYDVQKPRGAQTPEASSPTTNANALEEGVSESHPCGTCTATTSGCSAAATASTTMPGTPRRSTR</sequence>
<dbReference type="Proteomes" id="UP000604825">
    <property type="component" value="Unassembled WGS sequence"/>
</dbReference>
<evidence type="ECO:0000256" key="1">
    <source>
        <dbReference type="SAM" id="MobiDB-lite"/>
    </source>
</evidence>
<gene>
    <name evidence="2" type="ORF">NCGR_LOCUS60619</name>
</gene>
<feature type="region of interest" description="Disordered" evidence="1">
    <location>
        <begin position="68"/>
        <end position="140"/>
    </location>
</feature>
<feature type="compositionally biased region" description="Basic and acidic residues" evidence="1">
    <location>
        <begin position="73"/>
        <end position="82"/>
    </location>
</feature>
<proteinExistence type="predicted"/>
<keyword evidence="3" id="KW-1185">Reference proteome</keyword>
<reference evidence="2" key="1">
    <citation type="submission" date="2020-10" db="EMBL/GenBank/DDBJ databases">
        <authorList>
            <person name="Han B."/>
            <person name="Lu T."/>
            <person name="Zhao Q."/>
            <person name="Huang X."/>
            <person name="Zhao Y."/>
        </authorList>
    </citation>
    <scope>NUCLEOTIDE SEQUENCE</scope>
</reference>
<organism evidence="2 3">
    <name type="scientific">Miscanthus lutarioriparius</name>
    <dbReference type="NCBI Taxonomy" id="422564"/>
    <lineage>
        <taxon>Eukaryota</taxon>
        <taxon>Viridiplantae</taxon>
        <taxon>Streptophyta</taxon>
        <taxon>Embryophyta</taxon>
        <taxon>Tracheophyta</taxon>
        <taxon>Spermatophyta</taxon>
        <taxon>Magnoliopsida</taxon>
        <taxon>Liliopsida</taxon>
        <taxon>Poales</taxon>
        <taxon>Poaceae</taxon>
        <taxon>PACMAD clade</taxon>
        <taxon>Panicoideae</taxon>
        <taxon>Andropogonodae</taxon>
        <taxon>Andropogoneae</taxon>
        <taxon>Saccharinae</taxon>
        <taxon>Miscanthus</taxon>
    </lineage>
</organism>
<evidence type="ECO:0000313" key="2">
    <source>
        <dbReference type="EMBL" id="CAD6336521.1"/>
    </source>
</evidence>
<dbReference type="AlphaFoldDB" id="A0A811S5B8"/>
<accession>A0A811S5B8</accession>
<feature type="compositionally biased region" description="Polar residues" evidence="1">
    <location>
        <begin position="89"/>
        <end position="99"/>
    </location>
</feature>
<dbReference type="EMBL" id="CAJGYO010000018">
    <property type="protein sequence ID" value="CAD6336521.1"/>
    <property type="molecule type" value="Genomic_DNA"/>
</dbReference>
<comment type="caution">
    <text evidence="2">The sequence shown here is derived from an EMBL/GenBank/DDBJ whole genome shotgun (WGS) entry which is preliminary data.</text>
</comment>
<feature type="compositionally biased region" description="Low complexity" evidence="1">
    <location>
        <begin position="110"/>
        <end position="140"/>
    </location>
</feature>
<protein>
    <submittedName>
        <fullName evidence="2">Uncharacterized protein</fullName>
    </submittedName>
</protein>
<evidence type="ECO:0000313" key="3">
    <source>
        <dbReference type="Proteomes" id="UP000604825"/>
    </source>
</evidence>
<name>A0A811S5B8_9POAL</name>